<proteinExistence type="predicted"/>
<feature type="domain" description="DUF7703" evidence="2">
    <location>
        <begin position="10"/>
        <end position="246"/>
    </location>
</feature>
<keyword evidence="1" id="KW-1133">Transmembrane helix</keyword>
<gene>
    <name evidence="3" type="ORF">B0T16DRAFT_507800</name>
</gene>
<keyword evidence="1" id="KW-0472">Membrane</keyword>
<accession>A0AA39YBG2</accession>
<sequence>MVLLNSNKPESITMIVFPAIALYNVIELNVVLFTTFKRPGHGLYFWAFFVAIWGIVPQAVAALTETFVRFVGVGLATMYILGWYAMVTGQSLVLYSRLHLIVHKPSLLRGVLAMIIINALICHIPPTILAYGKDAGLTSFQGPYAIYEKIQVTLFFLQEVVISTIYMVEARRLMRSLAAIDDGRGRARKLLVHLIVVNVLIVLLDTNILAMEYAGLHNVQTSVKTFVYSAKLKLEFSILNRLVELTTRRGPLLLGSGYSAHCATRKMNVLRK</sequence>
<feature type="transmembrane region" description="Helical" evidence="1">
    <location>
        <begin position="12"/>
        <end position="36"/>
    </location>
</feature>
<name>A0AA39YBG2_9PEZI</name>
<dbReference type="EMBL" id="JAULSV010000003">
    <property type="protein sequence ID" value="KAK0649209.1"/>
    <property type="molecule type" value="Genomic_DNA"/>
</dbReference>
<dbReference type="InterPro" id="IPR056120">
    <property type="entry name" value="DUF7703"/>
</dbReference>
<dbReference type="AlphaFoldDB" id="A0AA39YBG2"/>
<feature type="transmembrane region" description="Helical" evidence="1">
    <location>
        <begin position="190"/>
        <end position="210"/>
    </location>
</feature>
<protein>
    <recommendedName>
        <fullName evidence="2">DUF7703 domain-containing protein</fullName>
    </recommendedName>
</protein>
<feature type="transmembrane region" description="Helical" evidence="1">
    <location>
        <begin position="107"/>
        <end position="130"/>
    </location>
</feature>
<dbReference type="Pfam" id="PF24802">
    <property type="entry name" value="DUF7703"/>
    <property type="match status" value="1"/>
</dbReference>
<evidence type="ECO:0000256" key="1">
    <source>
        <dbReference type="SAM" id="Phobius"/>
    </source>
</evidence>
<feature type="transmembrane region" description="Helical" evidence="1">
    <location>
        <begin position="150"/>
        <end position="169"/>
    </location>
</feature>
<feature type="transmembrane region" description="Helical" evidence="1">
    <location>
        <begin position="70"/>
        <end position="95"/>
    </location>
</feature>
<comment type="caution">
    <text evidence="3">The sequence shown here is derived from an EMBL/GenBank/DDBJ whole genome shotgun (WGS) entry which is preliminary data.</text>
</comment>
<dbReference type="Proteomes" id="UP001174936">
    <property type="component" value="Unassembled WGS sequence"/>
</dbReference>
<evidence type="ECO:0000313" key="4">
    <source>
        <dbReference type="Proteomes" id="UP001174936"/>
    </source>
</evidence>
<reference evidence="3" key="1">
    <citation type="submission" date="2023-06" db="EMBL/GenBank/DDBJ databases">
        <title>Genome-scale phylogeny and comparative genomics of the fungal order Sordariales.</title>
        <authorList>
            <consortium name="Lawrence Berkeley National Laboratory"/>
            <person name="Hensen N."/>
            <person name="Bonometti L."/>
            <person name="Westerberg I."/>
            <person name="Brannstrom I.O."/>
            <person name="Guillou S."/>
            <person name="Cros-Aarteil S."/>
            <person name="Calhoun S."/>
            <person name="Haridas S."/>
            <person name="Kuo A."/>
            <person name="Mondo S."/>
            <person name="Pangilinan J."/>
            <person name="Riley R."/>
            <person name="Labutti K."/>
            <person name="Andreopoulos B."/>
            <person name="Lipzen A."/>
            <person name="Chen C."/>
            <person name="Yanf M."/>
            <person name="Daum C."/>
            <person name="Ng V."/>
            <person name="Clum A."/>
            <person name="Steindorff A."/>
            <person name="Ohm R."/>
            <person name="Martin F."/>
            <person name="Silar P."/>
            <person name="Natvig D."/>
            <person name="Lalanne C."/>
            <person name="Gautier V."/>
            <person name="Ament-Velasquez S.L."/>
            <person name="Kruys A."/>
            <person name="Hutchinson M.I."/>
            <person name="Powell A.J."/>
            <person name="Barry K."/>
            <person name="Miller A.N."/>
            <person name="Grigoriev I.V."/>
            <person name="Debuchy R."/>
            <person name="Gladieux P."/>
            <person name="Thoren M.H."/>
            <person name="Johannesson H."/>
        </authorList>
    </citation>
    <scope>NUCLEOTIDE SEQUENCE</scope>
    <source>
        <strain evidence="3">SMH2532-1</strain>
    </source>
</reference>
<keyword evidence="4" id="KW-1185">Reference proteome</keyword>
<keyword evidence="1" id="KW-0812">Transmembrane</keyword>
<dbReference type="PANTHER" id="PTHR37013:SF3">
    <property type="entry name" value="INTEGRAL MEMBRANE PROTEIN (AFU_ORTHOLOGUE AFUA_1G05950)"/>
    <property type="match status" value="1"/>
</dbReference>
<evidence type="ECO:0000313" key="3">
    <source>
        <dbReference type="EMBL" id="KAK0649209.1"/>
    </source>
</evidence>
<feature type="transmembrane region" description="Helical" evidence="1">
    <location>
        <begin position="43"/>
        <end position="64"/>
    </location>
</feature>
<evidence type="ECO:0000259" key="2">
    <source>
        <dbReference type="Pfam" id="PF24802"/>
    </source>
</evidence>
<organism evidence="3 4">
    <name type="scientific">Cercophora newfieldiana</name>
    <dbReference type="NCBI Taxonomy" id="92897"/>
    <lineage>
        <taxon>Eukaryota</taxon>
        <taxon>Fungi</taxon>
        <taxon>Dikarya</taxon>
        <taxon>Ascomycota</taxon>
        <taxon>Pezizomycotina</taxon>
        <taxon>Sordariomycetes</taxon>
        <taxon>Sordariomycetidae</taxon>
        <taxon>Sordariales</taxon>
        <taxon>Lasiosphaeriaceae</taxon>
        <taxon>Cercophora</taxon>
    </lineage>
</organism>
<dbReference type="PANTHER" id="PTHR37013">
    <property type="entry name" value="INTEGRAL MEMBRANE PROTEIN (AFU_ORTHOLOGUE AFUA_1G05950)-RELATED"/>
    <property type="match status" value="1"/>
</dbReference>